<protein>
    <recommendedName>
        <fullName evidence="5">Major facilitator superfamily (MFS) profile domain-containing protein</fullName>
    </recommendedName>
</protein>
<accession>A0AAN7UQX8</accession>
<proteinExistence type="predicted"/>
<dbReference type="AlphaFoldDB" id="A0AAN7UQX8"/>
<evidence type="ECO:0000256" key="1">
    <source>
        <dbReference type="SAM" id="MobiDB-lite"/>
    </source>
</evidence>
<evidence type="ECO:0000313" key="4">
    <source>
        <dbReference type="Proteomes" id="UP001305414"/>
    </source>
</evidence>
<evidence type="ECO:0008006" key="5">
    <source>
        <dbReference type="Google" id="ProtNLM"/>
    </source>
</evidence>
<name>A0AAN7UQX8_9PEZI</name>
<keyword evidence="2" id="KW-0472">Membrane</keyword>
<sequence length="104" mass="11504">MKNFIKQTAIIRPPPSATPDYSAVSTSDEDGDASLPRPSRPSNMKYVYGLTCFVSLGAFLFGWDQGVMAMIIADERWLELMQPANDCELLFLCDSSTGLHLEVL</sequence>
<comment type="caution">
    <text evidence="3">The sequence shown here is derived from an EMBL/GenBank/DDBJ whole genome shotgun (WGS) entry which is preliminary data.</text>
</comment>
<evidence type="ECO:0000313" key="3">
    <source>
        <dbReference type="EMBL" id="KAK5625804.1"/>
    </source>
</evidence>
<dbReference type="EMBL" id="JAWHQM010000002">
    <property type="protein sequence ID" value="KAK5625804.1"/>
    <property type="molecule type" value="Genomic_DNA"/>
</dbReference>
<reference evidence="3 4" key="1">
    <citation type="submission" date="2023-10" db="EMBL/GenBank/DDBJ databases">
        <title>Draft genome sequence of Xylaria bambusicola isolate GMP-LS, the root and basal stem rot pathogen of sugarcane in Indonesia.</title>
        <authorList>
            <person name="Selvaraj P."/>
            <person name="Muralishankar V."/>
            <person name="Muruganantham S."/>
            <person name="Sp S."/>
            <person name="Haryani S."/>
            <person name="Lau K.J.X."/>
            <person name="Naqvi N.I."/>
        </authorList>
    </citation>
    <scope>NUCLEOTIDE SEQUENCE [LARGE SCALE GENOMIC DNA]</scope>
    <source>
        <strain evidence="3">GMP-LS</strain>
    </source>
</reference>
<dbReference type="Proteomes" id="UP001305414">
    <property type="component" value="Unassembled WGS sequence"/>
</dbReference>
<keyword evidence="2" id="KW-1133">Transmembrane helix</keyword>
<organism evidence="3 4">
    <name type="scientific">Xylaria bambusicola</name>
    <dbReference type="NCBI Taxonomy" id="326684"/>
    <lineage>
        <taxon>Eukaryota</taxon>
        <taxon>Fungi</taxon>
        <taxon>Dikarya</taxon>
        <taxon>Ascomycota</taxon>
        <taxon>Pezizomycotina</taxon>
        <taxon>Sordariomycetes</taxon>
        <taxon>Xylariomycetidae</taxon>
        <taxon>Xylariales</taxon>
        <taxon>Xylariaceae</taxon>
        <taxon>Xylaria</taxon>
    </lineage>
</organism>
<keyword evidence="2" id="KW-0812">Transmembrane</keyword>
<feature type="region of interest" description="Disordered" evidence="1">
    <location>
        <begin position="1"/>
        <end position="42"/>
    </location>
</feature>
<gene>
    <name evidence="3" type="ORF">RRF57_001520</name>
</gene>
<evidence type="ECO:0000256" key="2">
    <source>
        <dbReference type="SAM" id="Phobius"/>
    </source>
</evidence>
<feature type="transmembrane region" description="Helical" evidence="2">
    <location>
        <begin position="46"/>
        <end position="63"/>
    </location>
</feature>
<keyword evidence="4" id="KW-1185">Reference proteome</keyword>